<dbReference type="PANTHER" id="PTHR23196">
    <property type="entry name" value="PAX TRANSCRIPTION ACTIVATION DOMAIN INTERACTING PROTEIN"/>
    <property type="match status" value="1"/>
</dbReference>
<name>A0A023EZQ6_TRIIF</name>
<dbReference type="InterPro" id="IPR051579">
    <property type="entry name" value="DDR_Transcriptional_Reg"/>
</dbReference>
<feature type="domain" description="BRCT" evidence="6">
    <location>
        <begin position="1026"/>
        <end position="1101"/>
    </location>
</feature>
<keyword evidence="2" id="KW-0227">DNA damage</keyword>
<dbReference type="SUPFAM" id="SSF52113">
    <property type="entry name" value="BRCT domain"/>
    <property type="match status" value="5"/>
</dbReference>
<evidence type="ECO:0000259" key="6">
    <source>
        <dbReference type="PROSITE" id="PS50172"/>
    </source>
</evidence>
<organism evidence="7">
    <name type="scientific">Triatoma infestans</name>
    <name type="common">Assassin bug</name>
    <dbReference type="NCBI Taxonomy" id="30076"/>
    <lineage>
        <taxon>Eukaryota</taxon>
        <taxon>Metazoa</taxon>
        <taxon>Ecdysozoa</taxon>
        <taxon>Arthropoda</taxon>
        <taxon>Hexapoda</taxon>
        <taxon>Insecta</taxon>
        <taxon>Pterygota</taxon>
        <taxon>Neoptera</taxon>
        <taxon>Paraneoptera</taxon>
        <taxon>Hemiptera</taxon>
        <taxon>Heteroptera</taxon>
        <taxon>Panheteroptera</taxon>
        <taxon>Cimicomorpha</taxon>
        <taxon>Reduviidae</taxon>
        <taxon>Triatominae</taxon>
        <taxon>Triatoma</taxon>
    </lineage>
</organism>
<evidence type="ECO:0000256" key="2">
    <source>
        <dbReference type="ARBA" id="ARBA00022763"/>
    </source>
</evidence>
<dbReference type="Pfam" id="PF16770">
    <property type="entry name" value="RTT107_BRCT_5"/>
    <property type="match status" value="1"/>
</dbReference>
<dbReference type="CDD" id="cd18440">
    <property type="entry name" value="BRCT_PAXIP1_rpt6"/>
    <property type="match status" value="1"/>
</dbReference>
<dbReference type="CDD" id="cd17714">
    <property type="entry name" value="BRCT_PAXIP1_rpt1"/>
    <property type="match status" value="1"/>
</dbReference>
<dbReference type="PANTHER" id="PTHR23196:SF1">
    <property type="entry name" value="PAX-INTERACTING PROTEIN 1"/>
    <property type="match status" value="1"/>
</dbReference>
<evidence type="ECO:0000256" key="3">
    <source>
        <dbReference type="ARBA" id="ARBA00023242"/>
    </source>
</evidence>
<feature type="domain" description="BRCT" evidence="6">
    <location>
        <begin position="1197"/>
        <end position="1276"/>
    </location>
</feature>
<dbReference type="GO" id="GO:0006974">
    <property type="term" value="P:DNA damage response"/>
    <property type="evidence" value="ECO:0007669"/>
    <property type="project" value="UniProtKB-KW"/>
</dbReference>
<dbReference type="PROSITE" id="PS50172">
    <property type="entry name" value="BRCT"/>
    <property type="match status" value="5"/>
</dbReference>
<comment type="subcellular location">
    <subcellularLocation>
        <location evidence="1">Nucleus</location>
    </subcellularLocation>
</comment>
<feature type="domain" description="BRCT" evidence="6">
    <location>
        <begin position="1297"/>
        <end position="1386"/>
    </location>
</feature>
<accession>A0A023EZQ6</accession>
<dbReference type="InterPro" id="IPR001357">
    <property type="entry name" value="BRCT_dom"/>
</dbReference>
<feature type="non-terminal residue" evidence="7">
    <location>
        <position position="1"/>
    </location>
</feature>
<feature type="domain" description="BRCT" evidence="6">
    <location>
        <begin position="1"/>
        <end position="83"/>
    </location>
</feature>
<dbReference type="EMBL" id="GBBI01003965">
    <property type="protein sequence ID" value="JAC14747.1"/>
    <property type="molecule type" value="mRNA"/>
</dbReference>
<reference evidence="7" key="1">
    <citation type="journal article" date="2014" name="PLoS Negl. Trop. Dis.">
        <title>An updated insight into the Sialotranscriptome of Triatoma infestans: developmental stage and geographic variations.</title>
        <authorList>
            <person name="Schwarz A."/>
            <person name="Medrano-Mercado N."/>
            <person name="Schaub G.A."/>
            <person name="Struchiner C.J."/>
            <person name="Bargues M.D."/>
            <person name="Levy M.Z."/>
            <person name="Ribeiro J.M."/>
        </authorList>
    </citation>
    <scope>NUCLEOTIDE SEQUENCE</scope>
    <source>
        <strain evidence="7">Chile</strain>
        <tissue evidence="7">Salivary glands</tissue>
    </source>
</reference>
<sequence length="1401" mass="157273">FANVKFKITGNVSEEVLSVLKDGGADGSNYFSDFLTHLIVGEDPAESDISDAKDLYEIPAVSSEWVLLSNKCGKMLPIKSFVVGEERIFSGIIACFSEISKEDCIALWGMITFNGGNCSLTLNSKTTHLIVGKADGAKYNYLISKEGSTQLIVTPDWVVDSLTLKCRVQEASYHPRLLIVPQIERKVSELSGAFSTAHITGFADDDNAQKEDVAAPKCSNELLEKLKQRMPWNQQTTTSTSTATGSLNYINSLSLEKDENKIPVTVTTLQQVSTPNLNLIQSKTKSLPQPIQQQAQSQQKTQLILQQQPRQQPLQWRQQANVQQLILHPQLQPHQQLQQQQQQQQTGLIQQQVITQQHPGLVQQSNLAQQTLVQTQQGSIGLTQQVISQPQQQILSQQTLHNQQPQTIGQQQILTQQQPPILLSPQNQHDNSQFISSQPQIIQGRPQQIVHQQSKQVVQQQQFIVREGPPQLVQQQQYAEAKPATQFAWQQQYSQTRQQIISTPQPQVQQRQITWMQQPQPQGGTRQLIQMDAQTHAQLQQMDPQQRASFLQRLQKQRQLVLQRQLQQQNRGILEQSQVQFGVVRTTQPQQGQAAVIRGQIPPGVNPQQLQWLQQQRQNQIVLQQSRPQVLVQQQSQTGAVVAGNTGIIRTPGPSAQPVQHQRLPVNVVSQPNAQQSTQAWQTDASTISPVGQASVVQTQQQQQQQQQQILTLRQQQQQLHLQRIQQIQMQQKQQQSPTGGTQRLPHYTSQVGISTNTNQANILMQQQHTVEQNDPTTTHDLFGVPNNSQGQQQPGLVVNAKTKTALVNMLSHKLQGGVTSGAVVAGDGSASGQLRMMTAQHQSQLPPPPPPQPFQRATLANVTSNSTNLVRGNENTPGPAPVGMTKPAAYAQTAARVAAVLAKSASGTPPASHHQRPQFYGHNPNLKLPPDMFLLGCIFLIMEYDRSGFDVTMWRRIILENGGETELSYSLRVTHILCQTQKHPLVQQGIRDGKRCVTAEWLSDIMIKQQVLPPWLALHFPTPFSDEKPCRNLIISHSGFEGEERIRVKKMIEAVGAKMTSYYTSHNNILVCRRPEGEKYRKAREWSRSVVNVQWLNEVLFGHYSCLQHPDSQKYQQFNIGNPFRIDYTLVPHLMGAWKVPIQVTQECYERAKSSGIIGPKRKRPRVASPTMGIGSFEQENIFPIESTLPPIGVPKAIVMFSGATTNNDDDKKVLHLGGIMAKNCREATHLVMYKMQRSLKLLCCLSTCKYIVDHKWLIDSFTSNQFLDEKPYLIEDNEFETKYNCNIQKILASSDRSRLFSGKTFYITPGVIPSRSALIEMIQCAGGTVEKQRKSLKHIQELEPTSYIVITVNNDFHLVSDIIRANIGVYSAEFVMTAILTQKLPYETAFKRNNVKNKV</sequence>
<protein>
    <recommendedName>
        <fullName evidence="4">PAX-interacting protein 1</fullName>
    </recommendedName>
    <alternativeName>
        <fullName evidence="5">PAX transactivation activation domain-interacting protein</fullName>
    </alternativeName>
</protein>
<feature type="domain" description="BRCT" evidence="6">
    <location>
        <begin position="84"/>
        <end position="175"/>
    </location>
</feature>
<evidence type="ECO:0000256" key="1">
    <source>
        <dbReference type="ARBA" id="ARBA00004123"/>
    </source>
</evidence>
<proteinExistence type="evidence at transcript level"/>
<dbReference type="SMART" id="SM00292">
    <property type="entry name" value="BRCT"/>
    <property type="match status" value="5"/>
</dbReference>
<keyword evidence="3" id="KW-0539">Nucleus</keyword>
<dbReference type="CDD" id="cd17710">
    <property type="entry name" value="BRCT_PAXIP1_rpt2"/>
    <property type="match status" value="1"/>
</dbReference>
<dbReference type="Gene3D" id="3.40.50.10190">
    <property type="entry name" value="BRCT domain"/>
    <property type="match status" value="6"/>
</dbReference>
<dbReference type="GO" id="GO:0044666">
    <property type="term" value="C:MLL3/4 complex"/>
    <property type="evidence" value="ECO:0007669"/>
    <property type="project" value="TreeGrafter"/>
</dbReference>
<dbReference type="CDD" id="cd17711">
    <property type="entry name" value="BRCT_PAXIP1_rpt3"/>
    <property type="match status" value="1"/>
</dbReference>
<dbReference type="Pfam" id="PF12738">
    <property type="entry name" value="PTCB-BRCT"/>
    <property type="match status" value="2"/>
</dbReference>
<dbReference type="InterPro" id="IPR036420">
    <property type="entry name" value="BRCT_dom_sf"/>
</dbReference>
<dbReference type="Pfam" id="PF16589">
    <property type="entry name" value="BRCT_2"/>
    <property type="match status" value="1"/>
</dbReference>
<evidence type="ECO:0000313" key="7">
    <source>
        <dbReference type="EMBL" id="JAC14747.1"/>
    </source>
</evidence>
<evidence type="ECO:0000256" key="4">
    <source>
        <dbReference type="ARBA" id="ARBA00023858"/>
    </source>
</evidence>
<dbReference type="Pfam" id="PF00533">
    <property type="entry name" value="BRCT"/>
    <property type="match status" value="1"/>
</dbReference>
<evidence type="ECO:0000256" key="5">
    <source>
        <dbReference type="ARBA" id="ARBA00030146"/>
    </source>
</evidence>